<keyword evidence="3" id="KW-1133">Transmembrane helix</keyword>
<keyword evidence="3" id="KW-0812">Transmembrane</keyword>
<evidence type="ECO:0000256" key="3">
    <source>
        <dbReference type="SAM" id="Phobius"/>
    </source>
</evidence>
<feature type="transmembrane region" description="Helical" evidence="3">
    <location>
        <begin position="82"/>
        <end position="102"/>
    </location>
</feature>
<protein>
    <recommendedName>
        <fullName evidence="4">Acyltransferase 3 domain-containing protein</fullName>
    </recommendedName>
</protein>
<dbReference type="RefSeq" id="WP_060913444.1">
    <property type="nucleotide sequence ID" value="NZ_KQ959922.1"/>
</dbReference>
<evidence type="ECO:0000259" key="4">
    <source>
        <dbReference type="Pfam" id="PF01757"/>
    </source>
</evidence>
<comment type="caution">
    <text evidence="5">The sequence shown here is derived from an EMBL/GenBank/DDBJ whole genome shotgun (WGS) entry which is preliminary data.</text>
</comment>
<comment type="similarity">
    <text evidence="2">Belongs to the acyltransferase 3 family.</text>
</comment>
<dbReference type="InterPro" id="IPR002656">
    <property type="entry name" value="Acyl_transf_3_dom"/>
</dbReference>
<accession>A0A134A778</accession>
<evidence type="ECO:0000256" key="1">
    <source>
        <dbReference type="ARBA" id="ARBA00004370"/>
    </source>
</evidence>
<feature type="transmembrane region" description="Helical" evidence="3">
    <location>
        <begin position="39"/>
        <end position="61"/>
    </location>
</feature>
<feature type="transmembrane region" description="Helical" evidence="3">
    <location>
        <begin position="185"/>
        <end position="203"/>
    </location>
</feature>
<feature type="transmembrane region" description="Helical" evidence="3">
    <location>
        <begin position="310"/>
        <end position="333"/>
    </location>
</feature>
<dbReference type="PATRIC" id="fig|1379.3.peg.123"/>
<feature type="transmembrane region" description="Helical" evidence="3">
    <location>
        <begin position="215"/>
        <end position="233"/>
    </location>
</feature>
<feature type="transmembrane region" description="Helical" evidence="3">
    <location>
        <begin position="272"/>
        <end position="290"/>
    </location>
</feature>
<gene>
    <name evidence="5" type="ORF">HMPREF3186_00126</name>
</gene>
<dbReference type="OrthoDB" id="2234896at2"/>
<feature type="transmembrane region" description="Helical" evidence="3">
    <location>
        <begin position="122"/>
        <end position="141"/>
    </location>
</feature>
<dbReference type="EMBL" id="LSDC01000011">
    <property type="protein sequence ID" value="KXB63575.1"/>
    <property type="molecule type" value="Genomic_DNA"/>
</dbReference>
<dbReference type="Pfam" id="PF01757">
    <property type="entry name" value="Acyl_transf_3"/>
    <property type="match status" value="1"/>
</dbReference>
<evidence type="ECO:0000256" key="2">
    <source>
        <dbReference type="ARBA" id="ARBA00007400"/>
    </source>
</evidence>
<dbReference type="STRING" id="1379.HMPREF3186_00126"/>
<evidence type="ECO:0000313" key="6">
    <source>
        <dbReference type="Proteomes" id="UP000070355"/>
    </source>
</evidence>
<feature type="transmembrane region" description="Helical" evidence="3">
    <location>
        <begin position="12"/>
        <end position="33"/>
    </location>
</feature>
<proteinExistence type="inferred from homology"/>
<feature type="transmembrane region" description="Helical" evidence="3">
    <location>
        <begin position="153"/>
        <end position="173"/>
    </location>
</feature>
<sequence>MNFPKRNINIDIIKTFSLLLVIGLHFFLYTKFYSVEYTLISIPFITVRNITMTCVPLFIVVTGYLNKDKTWNRKYYLNIGRIYLLYSLAIFILTLVDNKYAINTILFKTTLINILNYKYYGWYINMYVGLMLIAPIINISFKNMTDITRRHAMLNIILAISIPVTLLNLFYGIRYSILGYILPNWWSLTWPLLYYIIGVCFSYNKNILNRNSKFTLKLLAITSILSALVYYKFQIYVESGLHINIFIVIITTCIFSWLLSLNINIPKKIKPGIIFISNNTLLAYLLSYIVDNIIYPYVNLISNMNVRFSLFPVVVVLNFILTIILVIIVRALLSILRKIYLLSKISSPK</sequence>
<dbReference type="GO" id="GO:0016747">
    <property type="term" value="F:acyltransferase activity, transferring groups other than amino-acyl groups"/>
    <property type="evidence" value="ECO:0007669"/>
    <property type="project" value="InterPro"/>
</dbReference>
<evidence type="ECO:0000313" key="5">
    <source>
        <dbReference type="EMBL" id="KXB63575.1"/>
    </source>
</evidence>
<reference evidence="6" key="1">
    <citation type="submission" date="2016-01" db="EMBL/GenBank/DDBJ databases">
        <authorList>
            <person name="Mitreva M."/>
            <person name="Pepin K.H."/>
            <person name="Mihindukulasuriya K.A."/>
            <person name="Fulton R."/>
            <person name="Fronick C."/>
            <person name="O'Laughlin M."/>
            <person name="Miner T."/>
            <person name="Herter B."/>
            <person name="Rosa B.A."/>
            <person name="Cordes M."/>
            <person name="Tomlinson C."/>
            <person name="Wollam A."/>
            <person name="Palsikar V.B."/>
            <person name="Mardis E.R."/>
            <person name="Wilson R.K."/>
        </authorList>
    </citation>
    <scope>NUCLEOTIDE SEQUENCE [LARGE SCALE GENOMIC DNA]</scope>
    <source>
        <strain evidence="6">DNF01167</strain>
    </source>
</reference>
<feature type="transmembrane region" description="Helical" evidence="3">
    <location>
        <begin position="239"/>
        <end position="260"/>
    </location>
</feature>
<comment type="subcellular location">
    <subcellularLocation>
        <location evidence="1">Membrane</location>
    </subcellularLocation>
</comment>
<dbReference type="Proteomes" id="UP000070355">
    <property type="component" value="Unassembled WGS sequence"/>
</dbReference>
<feature type="domain" description="Acyltransferase 3" evidence="4">
    <location>
        <begin position="8"/>
        <end position="325"/>
    </location>
</feature>
<organism evidence="5 6">
    <name type="scientific">Gemella haemolysans</name>
    <dbReference type="NCBI Taxonomy" id="1379"/>
    <lineage>
        <taxon>Bacteria</taxon>
        <taxon>Bacillati</taxon>
        <taxon>Bacillota</taxon>
        <taxon>Bacilli</taxon>
        <taxon>Bacillales</taxon>
        <taxon>Gemellaceae</taxon>
        <taxon>Gemella</taxon>
    </lineage>
</organism>
<name>A0A134A778_9BACL</name>
<keyword evidence="3" id="KW-0472">Membrane</keyword>
<dbReference type="AlphaFoldDB" id="A0A134A778"/>